<comment type="caution">
    <text evidence="3">The sequence shown here is derived from an EMBL/GenBank/DDBJ whole genome shotgun (WGS) entry which is preliminary data.</text>
</comment>
<protein>
    <recommendedName>
        <fullName evidence="2">CAAX prenyl protease 2/Lysostaphin resistance protein A-like domain-containing protein</fullName>
    </recommendedName>
</protein>
<feature type="transmembrane region" description="Helical" evidence="1">
    <location>
        <begin position="104"/>
        <end position="121"/>
    </location>
</feature>
<dbReference type="Proteomes" id="UP000560069">
    <property type="component" value="Unassembled WGS sequence"/>
</dbReference>
<feature type="transmembrane region" description="Helical" evidence="1">
    <location>
        <begin position="80"/>
        <end position="98"/>
    </location>
</feature>
<dbReference type="GO" id="GO:0080120">
    <property type="term" value="P:CAAX-box protein maturation"/>
    <property type="evidence" value="ECO:0007669"/>
    <property type="project" value="UniProtKB-ARBA"/>
</dbReference>
<accession>A0A7Z0J3B7</accession>
<feature type="transmembrane region" description="Helical" evidence="1">
    <location>
        <begin position="7"/>
        <end position="26"/>
    </location>
</feature>
<organism evidence="3 4">
    <name type="scientific">Nesterenkonia sandarakina</name>
    <dbReference type="NCBI Taxonomy" id="272918"/>
    <lineage>
        <taxon>Bacteria</taxon>
        <taxon>Bacillati</taxon>
        <taxon>Actinomycetota</taxon>
        <taxon>Actinomycetes</taxon>
        <taxon>Micrococcales</taxon>
        <taxon>Micrococcaceae</taxon>
        <taxon>Nesterenkonia</taxon>
    </lineage>
</organism>
<dbReference type="EMBL" id="JACCFQ010000001">
    <property type="protein sequence ID" value="NYJ17182.1"/>
    <property type="molecule type" value="Genomic_DNA"/>
</dbReference>
<sequence length="257" mass="27186">MRVQPQAWIAVAVVVGYAAIMGATWFFTGTDYETVGSTAASAMQGIVLPVALASLFTAAVTYWLGWWGPALRDTPTGPRWLLVLPVLIVLTALGNLLSHGFEGVEARLVLTLALGTLLVGFGEELTLRGVAVVGLRGSFGEVGVWFFSSLLFALLHAINLFFGQSAAATLQQMVFAFAIGTALYVVRRVTGTLVICILIHAFWDFGTFVAGASTGAATPFAVLALFQYAVIVVAIIGLVLVLRQGRASTQRAHVKAA</sequence>
<feature type="transmembrane region" description="Helical" evidence="1">
    <location>
        <begin position="193"/>
        <end position="214"/>
    </location>
</feature>
<dbReference type="Pfam" id="PF02517">
    <property type="entry name" value="Rce1-like"/>
    <property type="match status" value="1"/>
</dbReference>
<evidence type="ECO:0000313" key="4">
    <source>
        <dbReference type="Proteomes" id="UP000560069"/>
    </source>
</evidence>
<reference evidence="3 4" key="1">
    <citation type="submission" date="2020-07" db="EMBL/GenBank/DDBJ databases">
        <title>Sequencing the genomes of 1000 actinobacteria strains.</title>
        <authorList>
            <person name="Klenk H.-P."/>
        </authorList>
    </citation>
    <scope>NUCLEOTIDE SEQUENCE [LARGE SCALE GENOMIC DNA]</scope>
    <source>
        <strain evidence="3 4">DSM 15664</strain>
    </source>
</reference>
<proteinExistence type="predicted"/>
<gene>
    <name evidence="3" type="ORF">HNR11_001716</name>
</gene>
<dbReference type="GO" id="GO:0004175">
    <property type="term" value="F:endopeptidase activity"/>
    <property type="evidence" value="ECO:0007669"/>
    <property type="project" value="UniProtKB-ARBA"/>
</dbReference>
<dbReference type="RefSeq" id="WP_179441960.1">
    <property type="nucleotide sequence ID" value="NZ_BAAALK010000002.1"/>
</dbReference>
<keyword evidence="1" id="KW-0472">Membrane</keyword>
<evidence type="ECO:0000259" key="2">
    <source>
        <dbReference type="Pfam" id="PF02517"/>
    </source>
</evidence>
<feature type="transmembrane region" description="Helical" evidence="1">
    <location>
        <begin position="220"/>
        <end position="242"/>
    </location>
</feature>
<evidence type="ECO:0000313" key="3">
    <source>
        <dbReference type="EMBL" id="NYJ17182.1"/>
    </source>
</evidence>
<keyword evidence="1" id="KW-0812">Transmembrane</keyword>
<name>A0A7Z0J3B7_9MICC</name>
<feature type="transmembrane region" description="Helical" evidence="1">
    <location>
        <begin position="168"/>
        <end position="186"/>
    </location>
</feature>
<keyword evidence="4" id="KW-1185">Reference proteome</keyword>
<dbReference type="AlphaFoldDB" id="A0A7Z0J3B7"/>
<evidence type="ECO:0000256" key="1">
    <source>
        <dbReference type="SAM" id="Phobius"/>
    </source>
</evidence>
<feature type="transmembrane region" description="Helical" evidence="1">
    <location>
        <begin position="46"/>
        <end position="68"/>
    </location>
</feature>
<keyword evidence="1" id="KW-1133">Transmembrane helix</keyword>
<feature type="domain" description="CAAX prenyl protease 2/Lysostaphin resistance protein A-like" evidence="2">
    <location>
        <begin position="108"/>
        <end position="205"/>
    </location>
</feature>
<feature type="transmembrane region" description="Helical" evidence="1">
    <location>
        <begin position="142"/>
        <end position="162"/>
    </location>
</feature>
<dbReference type="InterPro" id="IPR003675">
    <property type="entry name" value="Rce1/LyrA-like_dom"/>
</dbReference>